<evidence type="ECO:0000313" key="4">
    <source>
        <dbReference type="Proteomes" id="UP001056756"/>
    </source>
</evidence>
<gene>
    <name evidence="3" type="primary">pdaA</name>
    <name evidence="3" type="ORF">NAG76_23165</name>
</gene>
<dbReference type="PROSITE" id="PS51677">
    <property type="entry name" value="NODB"/>
    <property type="match status" value="1"/>
</dbReference>
<dbReference type="PANTHER" id="PTHR10587">
    <property type="entry name" value="GLYCOSYL TRANSFERASE-RELATED"/>
    <property type="match status" value="1"/>
</dbReference>
<dbReference type="AlphaFoldDB" id="A0A9J6ZKY9"/>
<dbReference type="InterPro" id="IPR014235">
    <property type="entry name" value="Spore_PdaA"/>
</dbReference>
<name>A0A9J6ZKY9_9BACL</name>
<evidence type="ECO:0000256" key="1">
    <source>
        <dbReference type="SAM" id="SignalP"/>
    </source>
</evidence>
<dbReference type="Gene3D" id="3.20.20.370">
    <property type="entry name" value="Glycoside hydrolase/deacetylase"/>
    <property type="match status" value="1"/>
</dbReference>
<feature type="chain" id="PRO_5039953972" evidence="1">
    <location>
        <begin position="19"/>
        <end position="267"/>
    </location>
</feature>
<dbReference type="GO" id="GO:0016020">
    <property type="term" value="C:membrane"/>
    <property type="evidence" value="ECO:0007669"/>
    <property type="project" value="TreeGrafter"/>
</dbReference>
<evidence type="ECO:0000259" key="2">
    <source>
        <dbReference type="PROSITE" id="PS51677"/>
    </source>
</evidence>
<dbReference type="PANTHER" id="PTHR10587:SF78">
    <property type="entry name" value="PEPTIDOGLYCAN-N-ACETYLMURAMIC ACID DEACETYLASE PDAA"/>
    <property type="match status" value="1"/>
</dbReference>
<organism evidence="3 4">
    <name type="scientific">Candidatus Pristimantibacillus lignocellulolyticus</name>
    <dbReference type="NCBI Taxonomy" id="2994561"/>
    <lineage>
        <taxon>Bacteria</taxon>
        <taxon>Bacillati</taxon>
        <taxon>Bacillota</taxon>
        <taxon>Bacilli</taxon>
        <taxon>Bacillales</taxon>
        <taxon>Paenibacillaceae</taxon>
        <taxon>Candidatus Pristimantibacillus</taxon>
    </lineage>
</organism>
<dbReference type="EMBL" id="CP097899">
    <property type="protein sequence ID" value="URN96917.1"/>
    <property type="molecule type" value="Genomic_DNA"/>
</dbReference>
<dbReference type="NCBIfam" id="TIGR02884">
    <property type="entry name" value="spore_pdaA"/>
    <property type="match status" value="1"/>
</dbReference>
<keyword evidence="1" id="KW-0732">Signal</keyword>
<accession>A0A9J6ZKY9</accession>
<feature type="signal peptide" evidence="1">
    <location>
        <begin position="1"/>
        <end position="18"/>
    </location>
</feature>
<dbReference type="Pfam" id="PF01522">
    <property type="entry name" value="Polysacc_deac_1"/>
    <property type="match status" value="1"/>
</dbReference>
<dbReference type="GO" id="GO:0016810">
    <property type="term" value="F:hydrolase activity, acting on carbon-nitrogen (but not peptide) bonds"/>
    <property type="evidence" value="ECO:0007669"/>
    <property type="project" value="InterPro"/>
</dbReference>
<proteinExistence type="predicted"/>
<dbReference type="Proteomes" id="UP001056756">
    <property type="component" value="Chromosome"/>
</dbReference>
<dbReference type="SUPFAM" id="SSF88713">
    <property type="entry name" value="Glycoside hydrolase/deacetylase"/>
    <property type="match status" value="1"/>
</dbReference>
<dbReference type="InterPro" id="IPR011330">
    <property type="entry name" value="Glyco_hydro/deAcase_b/a-brl"/>
</dbReference>
<feature type="domain" description="NodB homology" evidence="2">
    <location>
        <begin position="70"/>
        <end position="251"/>
    </location>
</feature>
<dbReference type="InterPro" id="IPR002509">
    <property type="entry name" value="NODB_dom"/>
</dbReference>
<dbReference type="KEGG" id="plig:NAG76_23165"/>
<dbReference type="GO" id="GO:0005975">
    <property type="term" value="P:carbohydrate metabolic process"/>
    <property type="evidence" value="ECO:0007669"/>
    <property type="project" value="InterPro"/>
</dbReference>
<reference evidence="3" key="1">
    <citation type="submission" date="2022-05" db="EMBL/GenBank/DDBJ databases">
        <title>Novel bacterial taxa in a minimal lignocellulolytic consortium and its capacity to transform plastics disclosed by genome-resolved metagenomics.</title>
        <authorList>
            <person name="Rodriguez C.A.D."/>
            <person name="Diaz-Garcia L."/>
            <person name="Herrera K."/>
            <person name="Tarazona N.A."/>
            <person name="Sproer C."/>
            <person name="Overmann J."/>
            <person name="Jimenez D.J."/>
        </authorList>
    </citation>
    <scope>NUCLEOTIDE SEQUENCE</scope>
    <source>
        <strain evidence="3">MAG5</strain>
    </source>
</reference>
<dbReference type="InterPro" id="IPR050248">
    <property type="entry name" value="Polysacc_deacetylase_ArnD"/>
</dbReference>
<sequence>MKLLVIFMVLLLCTTAQFSYVKVSAAEQDKTQHFGFKRSLNEKLPSIQEEGFADIIEKNEALFLGNTSKKALYLTFDNGYENGFTAPILDVLKEKQVPAAFFVTGHYIQDQPELIKRMAKEGHIIGNHSWSHPDMTTMSNDQIRQELAKVKEGVAQLTGQTNMNYLRPPRGIFNDRVLAISHEEGYISAFWSLAYKDWEVNKQRGADYAYQQVMKQLHPGSIMLIHSVSSDNAGALARIIDDARAKGYTFESLDQLMAEKLLGNLLP</sequence>
<protein>
    <submittedName>
        <fullName evidence="3">Delta-lactam-biosynthetic de-N-acetylase</fullName>
    </submittedName>
</protein>
<evidence type="ECO:0000313" key="3">
    <source>
        <dbReference type="EMBL" id="URN96917.1"/>
    </source>
</evidence>
<dbReference type="CDD" id="cd10948">
    <property type="entry name" value="CE4_BsPdaA_like"/>
    <property type="match status" value="1"/>
</dbReference>